<dbReference type="CDD" id="cd00112">
    <property type="entry name" value="LDLa"/>
    <property type="match status" value="12"/>
</dbReference>
<evidence type="ECO:0000256" key="6">
    <source>
        <dbReference type="ARBA" id="ARBA00022729"/>
    </source>
</evidence>
<dbReference type="InterPro" id="IPR036055">
    <property type="entry name" value="LDL_receptor-like_sf"/>
</dbReference>
<dbReference type="SMART" id="SM00832">
    <property type="entry name" value="C8"/>
    <property type="match status" value="3"/>
</dbReference>
<dbReference type="Ensembl" id="ENSGALT00010066022.1">
    <property type="protein sequence ID" value="ENSGALP00010040288.1"/>
    <property type="gene ID" value="ENSGALG00010027228.1"/>
</dbReference>
<dbReference type="SUPFAM" id="SSF57603">
    <property type="entry name" value="FnI-like domain"/>
    <property type="match status" value="4"/>
</dbReference>
<dbReference type="SMART" id="SM00214">
    <property type="entry name" value="VWC"/>
    <property type="match status" value="10"/>
</dbReference>
<dbReference type="Pfam" id="PF00754">
    <property type="entry name" value="F5_F8_type_C"/>
    <property type="match status" value="1"/>
</dbReference>
<feature type="domain" description="VWFC" evidence="19">
    <location>
        <begin position="5094"/>
        <end position="5150"/>
    </location>
</feature>
<dbReference type="Pfam" id="PF00057">
    <property type="entry name" value="Ldl_recept_a"/>
    <property type="match status" value="12"/>
</dbReference>
<feature type="domain" description="VWFD" evidence="20">
    <location>
        <begin position="546"/>
        <end position="717"/>
    </location>
</feature>
<feature type="domain" description="VWFC" evidence="19">
    <location>
        <begin position="2057"/>
        <end position="2119"/>
    </location>
</feature>
<dbReference type="InterPro" id="IPR000884">
    <property type="entry name" value="TSP1_rpt"/>
</dbReference>
<dbReference type="PROSITE" id="PS50068">
    <property type="entry name" value="LDLRA_2"/>
    <property type="match status" value="13"/>
</dbReference>
<evidence type="ECO:0000256" key="13">
    <source>
        <dbReference type="PROSITE-ProRule" id="PRU00039"/>
    </source>
</evidence>
<dbReference type="PROSITE" id="PS01286">
    <property type="entry name" value="FA58C_2"/>
    <property type="match status" value="1"/>
</dbReference>
<dbReference type="Gene3D" id="4.10.400.10">
    <property type="entry name" value="Low-density Lipoprotein Receptor"/>
    <property type="match status" value="13"/>
</dbReference>
<dbReference type="PROSITE" id="PS50184">
    <property type="entry name" value="VWFC_2"/>
    <property type="match status" value="2"/>
</dbReference>
<feature type="disulfide bond" evidence="14">
    <location>
        <begin position="1555"/>
        <end position="1567"/>
    </location>
</feature>
<dbReference type="Pfam" id="PF00093">
    <property type="entry name" value="VWC"/>
    <property type="match status" value="1"/>
</dbReference>
<dbReference type="SMART" id="SM00216">
    <property type="entry name" value="VWD"/>
    <property type="match status" value="3"/>
</dbReference>
<gene>
    <name evidence="21" type="primary">SSPO</name>
</gene>
<dbReference type="Pfam" id="PF08742">
    <property type="entry name" value="C8"/>
    <property type="match status" value="3"/>
</dbReference>
<feature type="domain" description="VWFD" evidence="20">
    <location>
        <begin position="998"/>
        <end position="1168"/>
    </location>
</feature>
<feature type="disulfide bond" evidence="14">
    <location>
        <begin position="1515"/>
        <end position="1527"/>
    </location>
</feature>
<dbReference type="InterPro" id="IPR000421">
    <property type="entry name" value="FA58C"/>
</dbReference>
<feature type="disulfide bond" evidence="14">
    <location>
        <begin position="1401"/>
        <end position="1413"/>
    </location>
</feature>
<feature type="compositionally biased region" description="Polar residues" evidence="15">
    <location>
        <begin position="2363"/>
        <end position="2372"/>
    </location>
</feature>
<dbReference type="PROSITE" id="PS01209">
    <property type="entry name" value="LDLRA_1"/>
    <property type="match status" value="4"/>
</dbReference>
<keyword evidence="4" id="KW-0964">Secreted</keyword>
<dbReference type="PROSITE" id="PS01208">
    <property type="entry name" value="VWFC_1"/>
    <property type="match status" value="1"/>
</dbReference>
<dbReference type="Gene3D" id="2.60.120.260">
    <property type="entry name" value="Galactose-binding domain-like"/>
    <property type="match status" value="1"/>
</dbReference>
<dbReference type="InterPro" id="IPR001846">
    <property type="entry name" value="VWF_type-D"/>
</dbReference>
<dbReference type="Pfam" id="PF00090">
    <property type="entry name" value="TSP_1"/>
    <property type="match status" value="25"/>
</dbReference>
<keyword evidence="22" id="KW-1185">Reference proteome</keyword>
<dbReference type="OrthoDB" id="6262482at2759"/>
<feature type="disulfide bond" evidence="14">
    <location>
        <begin position="1635"/>
        <end position="1650"/>
    </location>
</feature>
<keyword evidence="6 16" id="KW-0732">Signal</keyword>
<dbReference type="SUPFAM" id="SSF57424">
    <property type="entry name" value="LDL receptor-like module"/>
    <property type="match status" value="12"/>
</dbReference>
<dbReference type="GO" id="GO:0007155">
    <property type="term" value="P:cell adhesion"/>
    <property type="evidence" value="ECO:0007669"/>
    <property type="project" value="UniProtKB-KW"/>
</dbReference>
<dbReference type="SUPFAM" id="SSF49785">
    <property type="entry name" value="Galactose-binding domain-like"/>
    <property type="match status" value="1"/>
</dbReference>
<accession>A0A8V1A327</accession>
<feature type="domain" description="VWFD" evidence="20">
    <location>
        <begin position="192"/>
        <end position="358"/>
    </location>
</feature>
<dbReference type="InterPro" id="IPR036383">
    <property type="entry name" value="TSP1_rpt_sf"/>
</dbReference>
<feature type="disulfide bond" evidence="14">
    <location>
        <begin position="1717"/>
        <end position="1732"/>
    </location>
</feature>
<reference evidence="21" key="3">
    <citation type="submission" date="2025-09" db="UniProtKB">
        <authorList>
            <consortium name="Ensembl"/>
        </authorList>
    </citation>
    <scope>IDENTIFICATION</scope>
    <source>
        <strain evidence="21">broiler</strain>
    </source>
</reference>
<comment type="subcellular location">
    <subcellularLocation>
        <location evidence="1">Secreted</location>
        <location evidence="1">Extracellular space</location>
    </subcellularLocation>
</comment>
<feature type="disulfide bond" evidence="14">
    <location>
        <begin position="1408"/>
        <end position="1426"/>
    </location>
</feature>
<dbReference type="InterPro" id="IPR014853">
    <property type="entry name" value="VWF/SSPO/ZAN-like_Cys-rich_dom"/>
</dbReference>
<dbReference type="InterPro" id="IPR023415">
    <property type="entry name" value="LDLR_class-A_CS"/>
</dbReference>
<feature type="disulfide bond" evidence="14">
    <location>
        <begin position="1616"/>
        <end position="1628"/>
    </location>
</feature>
<keyword evidence="10 14" id="KW-1015">Disulfide bond</keyword>
<feature type="region of interest" description="Disordered" evidence="15">
    <location>
        <begin position="2351"/>
        <end position="2372"/>
    </location>
</feature>
<dbReference type="PROSITE" id="PS50092">
    <property type="entry name" value="TSP1"/>
    <property type="match status" value="27"/>
</dbReference>
<feature type="signal peptide" evidence="16">
    <location>
        <begin position="1"/>
        <end position="15"/>
    </location>
</feature>
<dbReference type="InterPro" id="IPR001007">
    <property type="entry name" value="VWF_dom"/>
</dbReference>
<feature type="disulfide bond" evidence="14">
    <location>
        <begin position="1705"/>
        <end position="1723"/>
    </location>
</feature>
<feature type="disulfide bond" evidence="14">
    <location>
        <begin position="1447"/>
        <end position="1465"/>
    </location>
</feature>
<evidence type="ECO:0000256" key="4">
    <source>
        <dbReference type="ARBA" id="ARBA00022525"/>
    </source>
</evidence>
<evidence type="ECO:0000256" key="15">
    <source>
        <dbReference type="SAM" id="MobiDB-lite"/>
    </source>
</evidence>
<dbReference type="PRINTS" id="PR00261">
    <property type="entry name" value="LDLRECEPTOR"/>
</dbReference>
<evidence type="ECO:0000256" key="11">
    <source>
        <dbReference type="ARBA" id="ARBA00023180"/>
    </source>
</evidence>
<dbReference type="SUPFAM" id="SSF57567">
    <property type="entry name" value="Serine protease inhibitors"/>
    <property type="match status" value="15"/>
</dbReference>
<dbReference type="GO" id="GO:0007399">
    <property type="term" value="P:nervous system development"/>
    <property type="evidence" value="ECO:0007669"/>
    <property type="project" value="UniProtKB-ARBA"/>
</dbReference>
<evidence type="ECO:0000313" key="21">
    <source>
        <dbReference type="Ensembl" id="ENSGALP00010040288.1"/>
    </source>
</evidence>
<feature type="disulfide bond" evidence="14">
    <location>
        <begin position="2481"/>
        <end position="2493"/>
    </location>
</feature>
<dbReference type="InterPro" id="IPR002172">
    <property type="entry name" value="LDrepeatLR_classA_rpt"/>
</dbReference>
<feature type="disulfide bond" evidence="14">
    <location>
        <begin position="1479"/>
        <end position="1491"/>
    </location>
</feature>
<dbReference type="FunFam" id="2.10.25.10:FF:000217">
    <property type="entry name" value="SCO-spondin"/>
    <property type="match status" value="1"/>
</dbReference>
<dbReference type="InterPro" id="IPR002919">
    <property type="entry name" value="TIL_dom"/>
</dbReference>
<name>A0A8V1A327_CHICK</name>
<feature type="disulfide bond" evidence="14">
    <location>
        <begin position="2538"/>
        <end position="2550"/>
    </location>
</feature>
<evidence type="ECO:0000256" key="16">
    <source>
        <dbReference type="SAM" id="SignalP"/>
    </source>
</evidence>
<dbReference type="PANTHER" id="PTHR11339:SF396">
    <property type="entry name" value="SCO-SPONDIN"/>
    <property type="match status" value="1"/>
</dbReference>
<feature type="disulfide bond" evidence="14">
    <location>
        <begin position="1486"/>
        <end position="1504"/>
    </location>
</feature>
<feature type="disulfide bond" evidence="14">
    <location>
        <begin position="1420"/>
        <end position="1435"/>
    </location>
</feature>
<dbReference type="PROSITE" id="PS50022">
    <property type="entry name" value="FA58C_3"/>
    <property type="match status" value="1"/>
</dbReference>
<dbReference type="Pfam" id="PF23244">
    <property type="entry name" value="VWF"/>
    <property type="match status" value="1"/>
</dbReference>
<dbReference type="GO" id="GO:0005615">
    <property type="term" value="C:extracellular space"/>
    <property type="evidence" value="ECO:0000318"/>
    <property type="project" value="GO_Central"/>
</dbReference>
<feature type="domain" description="F5/8 type C" evidence="18">
    <location>
        <begin position="2161"/>
        <end position="2309"/>
    </location>
</feature>
<evidence type="ECO:0000256" key="2">
    <source>
        <dbReference type="ARBA" id="ARBA00009456"/>
    </source>
</evidence>
<dbReference type="InterPro" id="IPR006207">
    <property type="entry name" value="Cys_knot_C"/>
</dbReference>
<dbReference type="SMART" id="SM00181">
    <property type="entry name" value="EGF"/>
    <property type="match status" value="10"/>
</dbReference>
<dbReference type="InterPro" id="IPR036084">
    <property type="entry name" value="Ser_inhib-like_sf"/>
</dbReference>
<evidence type="ECO:0000259" key="18">
    <source>
        <dbReference type="PROSITE" id="PS50022"/>
    </source>
</evidence>
<feature type="disulfide bond" evidence="14">
    <location>
        <begin position="1534"/>
        <end position="1549"/>
    </location>
</feature>
<dbReference type="SMART" id="SM00192">
    <property type="entry name" value="LDLa"/>
    <property type="match status" value="13"/>
</dbReference>
<comment type="function">
    <text evidence="12">Involved in the modulation of neuronal aggregation. May be involved in developmental events during the formation of the central nervous system.</text>
</comment>
<evidence type="ECO:0000313" key="22">
    <source>
        <dbReference type="Proteomes" id="UP000000539"/>
    </source>
</evidence>
<dbReference type="CDD" id="cd19941">
    <property type="entry name" value="TIL"/>
    <property type="match status" value="16"/>
</dbReference>
<dbReference type="SMART" id="SM00215">
    <property type="entry name" value="VWC_out"/>
    <property type="match status" value="11"/>
</dbReference>
<dbReference type="Gene3D" id="2.10.25.10">
    <property type="entry name" value="Laminin"/>
    <property type="match status" value="13"/>
</dbReference>
<comment type="similarity">
    <text evidence="2">Belongs to the thrombospondin family.</text>
</comment>
<dbReference type="SMART" id="SM00231">
    <property type="entry name" value="FA58C"/>
    <property type="match status" value="1"/>
</dbReference>
<feature type="disulfide bond" evidence="14">
    <location>
        <begin position="2545"/>
        <end position="2563"/>
    </location>
</feature>
<dbReference type="GeneTree" id="ENSGT00940000155829"/>
<feature type="disulfide bond" evidence="14">
    <location>
        <begin position="2500"/>
        <end position="2515"/>
    </location>
</feature>
<protein>
    <recommendedName>
        <fullName evidence="3">SCO-spondin</fullName>
    </recommendedName>
</protein>
<dbReference type="FunFam" id="2.10.25.10:FF:000055">
    <property type="entry name" value="alpha-tectorin isoform X1"/>
    <property type="match status" value="1"/>
</dbReference>
<dbReference type="GlyGen" id="A0A8V1A327">
    <property type="glycosylation" value="5 sites"/>
</dbReference>
<dbReference type="PROSITE" id="PS51233">
    <property type="entry name" value="VWFD"/>
    <property type="match status" value="3"/>
</dbReference>
<dbReference type="FunFam" id="2.20.100.10:FF:000004">
    <property type="entry name" value="Adhesion G protein-coupled receptor B2"/>
    <property type="match status" value="1"/>
</dbReference>
<dbReference type="FunFam" id="4.10.400.10:FF:000065">
    <property type="entry name" value="Transmembrane protease serine 7"/>
    <property type="match status" value="1"/>
</dbReference>
<comment type="caution">
    <text evidence="13">Lacks conserved residue(s) required for the propagation of feature annotation.</text>
</comment>
<feature type="region of interest" description="Disordered" evidence="15">
    <location>
        <begin position="3931"/>
        <end position="3950"/>
    </location>
</feature>
<evidence type="ECO:0000259" key="17">
    <source>
        <dbReference type="PROSITE" id="PS01225"/>
    </source>
</evidence>
<dbReference type="GO" id="GO:0031012">
    <property type="term" value="C:extracellular matrix"/>
    <property type="evidence" value="ECO:0000318"/>
    <property type="project" value="GO_Central"/>
</dbReference>
<feature type="disulfide bond" evidence="14">
    <location>
        <begin position="2488"/>
        <end position="2506"/>
    </location>
</feature>
<dbReference type="FunFam" id="2.20.100.10:FF:000002">
    <property type="entry name" value="Unc-5 netrin receptor C"/>
    <property type="match status" value="2"/>
</dbReference>
<keyword evidence="11" id="KW-0325">Glycoprotein</keyword>
<dbReference type="FunFam" id="2.20.100.10:FF:000080">
    <property type="entry name" value="SCO-spondin"/>
    <property type="match status" value="2"/>
</dbReference>
<keyword evidence="8" id="KW-0106">Calcium</keyword>
<dbReference type="FunFam" id="2.20.100.10:FF:000001">
    <property type="entry name" value="semaphorin-5A isoform X1"/>
    <property type="match status" value="1"/>
</dbReference>
<dbReference type="InterPro" id="IPR050780">
    <property type="entry name" value="Mucin_vWF_Thrombospondin_sf"/>
</dbReference>
<dbReference type="SUPFAM" id="SSF82895">
    <property type="entry name" value="TSP-1 type 1 repeat"/>
    <property type="match status" value="25"/>
</dbReference>
<evidence type="ECO:0000256" key="5">
    <source>
        <dbReference type="ARBA" id="ARBA00022536"/>
    </source>
</evidence>
<reference evidence="21" key="1">
    <citation type="submission" date="2020-11" db="EMBL/GenBank/DDBJ databases">
        <title>Gallus gallus (Chicken) genome, bGalGal1, GRCg7b, maternal haplotype autosomes + Z &amp; W.</title>
        <authorList>
            <person name="Warren W."/>
            <person name="Formenti G."/>
            <person name="Fedrigo O."/>
            <person name="Haase B."/>
            <person name="Mountcastle J."/>
            <person name="Balacco J."/>
            <person name="Tracey A."/>
            <person name="Schneider V."/>
            <person name="Okimoto R."/>
            <person name="Cheng H."/>
            <person name="Hawken R."/>
            <person name="Howe K."/>
            <person name="Jarvis E.D."/>
        </authorList>
    </citation>
    <scope>NUCLEOTIDE SEQUENCE [LARGE SCALE GENOMIC DNA]</scope>
    <source>
        <strain evidence="21">Broiler</strain>
    </source>
</reference>
<dbReference type="Pfam" id="PF01826">
    <property type="entry name" value="TIL"/>
    <property type="match status" value="13"/>
</dbReference>
<dbReference type="Proteomes" id="UP000000539">
    <property type="component" value="Chromosome 2"/>
</dbReference>
<dbReference type="FunFam" id="4.10.400.10:FF:000034">
    <property type="entry name" value="Low-density lipoprotein receptor-related protein 2"/>
    <property type="match status" value="1"/>
</dbReference>
<dbReference type="InterPro" id="IPR008979">
    <property type="entry name" value="Galactose-bd-like_sf"/>
</dbReference>
<evidence type="ECO:0000256" key="3">
    <source>
        <dbReference type="ARBA" id="ARBA00020523"/>
    </source>
</evidence>
<dbReference type="InterPro" id="IPR000742">
    <property type="entry name" value="EGF"/>
</dbReference>
<evidence type="ECO:0000256" key="1">
    <source>
        <dbReference type="ARBA" id="ARBA00004239"/>
    </source>
</evidence>
<evidence type="ECO:0000256" key="9">
    <source>
        <dbReference type="ARBA" id="ARBA00022889"/>
    </source>
</evidence>
<feature type="disulfide bond" evidence="14">
    <location>
        <begin position="1562"/>
        <end position="1580"/>
    </location>
</feature>
<keyword evidence="5" id="KW-0245">EGF-like domain</keyword>
<evidence type="ECO:0000256" key="7">
    <source>
        <dbReference type="ARBA" id="ARBA00022737"/>
    </source>
</evidence>
<keyword evidence="9" id="KW-0130">Cell adhesion</keyword>
<feature type="disulfide bond" evidence="14">
    <location>
        <begin position="1753"/>
        <end position="1771"/>
    </location>
</feature>
<feature type="disulfide bond" evidence="14">
    <location>
        <begin position="1498"/>
        <end position="1513"/>
    </location>
</feature>
<evidence type="ECO:0000256" key="10">
    <source>
        <dbReference type="ARBA" id="ARBA00023157"/>
    </source>
</evidence>
<dbReference type="PANTHER" id="PTHR11339">
    <property type="entry name" value="EXTRACELLULAR MATRIX GLYCOPROTEIN RELATED"/>
    <property type="match status" value="1"/>
</dbReference>
<keyword evidence="7" id="KW-0677">Repeat</keyword>
<feature type="disulfide bond" evidence="14">
    <location>
        <begin position="1522"/>
        <end position="1540"/>
    </location>
</feature>
<dbReference type="PROSITE" id="PS01225">
    <property type="entry name" value="CTCK_2"/>
    <property type="match status" value="1"/>
</dbReference>
<feature type="disulfide bond" evidence="14">
    <location>
        <begin position="2345"/>
        <end position="2360"/>
    </location>
</feature>
<evidence type="ECO:0000259" key="19">
    <source>
        <dbReference type="PROSITE" id="PS50184"/>
    </source>
</evidence>
<feature type="disulfide bond" evidence="14">
    <location>
        <begin position="1440"/>
        <end position="1452"/>
    </location>
</feature>
<evidence type="ECO:0000256" key="14">
    <source>
        <dbReference type="PROSITE-ProRule" id="PRU00124"/>
    </source>
</evidence>
<sequence length="5249" mass="559527">MGIVATVLLWVVTEAARGRWCERTEQVTEEEVVMPRREDVVPCPSMYQYSLAGWRIDLNRMRQVYGGERGVPPTSTHPGAAMCYIYRPPETQLVVRNRTVRACCAGWSGPHCTEVEGSLGQCHASWQCQDALGAHNLSTVSMAECCRQPWGHSWRNGSSALCFACSRQPLTGDVPLPTAPRGPAARHRGPTASCTVWAGSRYRSFDGRHFGFQGECAYSLAASTDSTWAVSITPGSPPVLHMTFGLDTVVARGHNISVNGVAVPEGRQHLHGGISVTWLGDFVAVESGLGVHLKLDGRGTVYVTVSAELRGSTKGLCGPYNDDPTDDFLRVEGDVAPLAASFGNSWRIPDANPELSCSDAVEPSPGCAMGSTAQRAAEAMCGMLLTDPFRQCHEAVDPHGFYEACLELHCREGGTGPSPPPAVCDTLATYVRDCAQRRAYIEWRRPGLCERQCGHGQRYSDCVSSCPASCMAAGTAEEGHCRDNCASGCECTPGLLLDRGACIPQSACPCLHRGHIYAPGQSIRQRCNQCTCRGGRWLCTQDRCAAECAVLGDLHYITFDRRRFSFPGACEYTLVQDFVEGTLRITAEQEACGGHQPLSCLRALSITVPGASARLHSTGEVVVDGRVVPLPFASAALTVRRASSSFLLLQTFGAHLLWGLETPAAYITLQPAFANKVRGLCGTYNWDQRDDFATPAGDVEVGVTAFANKYRVSTDCPVLSPVPFEPCSTYAPRRELAAAACAILHGASFQPCHHLVDWEPFHQLCLYDVCACPAGKHCLCPALAAYARECAQEGVALSWRNESFCGTQCRGGQVYQECSSPCGRTCADLRLDGASSCPSLDNICVSGCNCPEGLVLDDGGQCVPPGVCPCQHGSQLYPAGSKIRQGCNACMCTAGTWSCTDAPCPDAAFCPGDLVYVFGSCLRTCDSAEPNGTCTGIADGCVCPPGTVFLDERCVPPEECPCQHNGRLYQPNDTIVRDCNTCVCRQQRWQCSSEDCMGTCVATGDPHYITFDGRAFSFLGDCEYVLVREANGLFTVTAENVPCGTSGVTCTKSVVVELGNTVVHMLRGRDVTVNGVSVRPPKVYSGNGLTLQRAGIFLLLLSRLGLAVLWDGGTRVYIRLQPQHRGRVVGLCGNFDRDAENDLASQQGVLEPTAELFGNSWRVSLLCPEVDGATAQHPCTDNPHRATWARKRCSILTQRLFAPCHDEVPCQHFYDWCIFDACGCDSGGDCECLCTAIATYAEECSQRGIHIRWRSQDLCPMQCDGGQEYSACGPPCPQTCRNLGLELPEHCDTMSCLEGCFCPEGKVLHEGSCIDPAECPCFWQGIAFPDSAVVQQGCRNCSCTAGLWQCVPTAEPCPAQPHCPDSEFPCRSGGRCVPGAWLCDNEDDCGDGSDEVCALHCAPHQHRCTDGQCVPWGARCDGLSDCGDGSDERGCPPPPCAPPEFRCASGRCIPRAHVCNGELDCGFADDSDEAGNPSCSVGEFQCAAGRCVPYPHRCNGHDDCGDFSDERGCVCPAGHFQCPDAQCLPPAALCDGIQDCGDGTDEAFCPDRITCAPGQLPCPDGSCVSQVKLCDGIWDCRDGWDESSVRCMVSWAPPAPTQLPTVPAYGTAAPVCGPYEFPCRSGQCVPRGWVCDSEADCPDNSDELGCNRSCVLGHFPCALGAHCIHYDHLCDGIPHCPDHSDESDDNCGSTQIPPCPGHFVCNNRVCVNATRVCDGALDCPQGEDELACEGYIPTGERNQTVGPCAEYSCRDGDCITFKQVCNGLPDCRDGDMASGWLPSDEWDCGQWGPWAPWGICSHSCGLGQQLRARECSQRTPGVLHQCHGEATQARPCFSTACPVDGAWSEWTMWSNCTQGCEGVVVRQRHCQPPRDGGRPCAALPATAHATLEIGTCQQDGCPPASCPGGLQPRPCAPCPASCADLASRAPCRQEQCTPGCWCAEGLVLDGERGCVRPRECRCEVDGLRYWPGQRMKLNCRLCTCLDGQPRRCRHNPACSVSCSWSAWSPWGECLGPCGVQSIQWSFRSPSHPGKHGTNRQCRGIYRKARRCQTEPCQECEHQGRSRAQGDRWRWGPCHVCQCLPGPEVRCSPYCARSAVGCPQGQVLVEGKGDSCCFCAQIGDNVTAIPTALTVEPPSIMPGEPSDSPLPTFPLPSPGDPCYSPLGIASLPDSSFTASAEQQQHPARAARLHHVSPGLELQGWAPPADTVPGLPSHLPFLQLDLLQTTNLTGVVVQGAGAGDAFTTAFQLQFSTDGNRWHNYQQLFQGNWDATTPVVQPLGHMVQARYVRILPQSFHNAIFLRAELLGCPTVPLDLAVTTAVTPAPCGTGEFWCGVSCVTASRRCDGATDCPGGADEAGCEPPSSTTLPTHPASLTTPGSAGILGLTAEPPVAPPAAVPEGTSAWLTVGSTSPAVPSTTRLPGVPTATITPRGPPSAGPPSPGMAAVTVSHPVTGPPALPMPPTGVPTPTSAEPPLPRLLCPPDQFLCDALGCVDAAMVCDGQQDCLDGSDEAHCGALPTSGSSPSPLAWPSSPPPTCSPKQFSCGTGECLALEKRCDLSRDCADGSDESSCADCILSPWGGWSQCSHSCGLGVTSRQRVLLRGALPGGTCHTPRLDTRACFLRACPVPGAWAAWGVWSSCDAECGGGMRSRTRSCTDPPPKNGGQPCAGEALQSQPCNLQPCGDTRECGPGMVLVQEGDCVQGLVPPCPQVCGDLSATSSCQSPCQEGCRCPPGLFLQEGTCVNASQCHCHQGQQRWLPSQVFLRDGCSQCVCRDGVVTCEDTACPIACAWSAWSLWTLCDRSCGVGMQERFRSPSNPAAANGGAPCDGDTREVRECHTPCATAEPSSGWSSWTPWSPCSRSCFHHVDRRGRRHRFRHCEGMGTCPGLGVQEEPCDTAPCPVAGVWMPWSAWSECSAPCDAGVQTRSRTCTPPAFGGAECTGPHLQTRNCNTRPCGAQCPDTMQYLTAEECRHSEGRCPWICQDLGAGVACTAQCQPGCHCPAGLLLQNGTCVPPSHCLCHHRGHLYQPGDITALDTCNNCTCVAGQMVCSTETCPVPCTWSNWTAWSTCSHSCDVGMRRRYRVPIVPPLAGGGPPCQGPSMEVEFCSLQPCRAVAPWGPWSECSVSCGGGYRNRTRDGPPLHSLEFSTCNPTPCPGKEPGVCPPGKQWQACAQGAASCAELSAAPPADGSCHPGCYCPPGALLLNNECVAEAACPCAVDGVLYQPGDVVPQGCHNCSCIAGRVTNCSQEDCGELDGPWTPWTPWSECSASCGLGRQRRYRFCSTHPGVPCAEPQPQERPCARQPCHPPDCAAVPGSVFSHCGPPCPRSCDDISHCVWHCQPGCYCTNGTLLDATGTACVALENCTCLDAHSGQRHQPGQSVPRGDGCNNCTCTQGRLLCTGLPCPVPGAWCEWSPWTPCSRSCGDEAATRHRVCSCPAPQQGGAGCPGGLEGHGDTGMQLQHQECPSVPPCPEDGAWAAWGPWSGCGGCGGQAVRTRSCSSPPARFGGLPCAGEARQSRACPWATSSCPECAGGLVAFTCGKPCPHSCEDLREDTACMATPRCLPACACPHGQLLQDGDCVPPELCRCTWAPSKNGSIWEQDGAVPMQELQPGETVQRHCQNCTCKSGTLQCHAEPGCRTDGGWSPWGPWSPCSPGCQAGTQLASRQCNNPTPQLGGRGCSGHSQRQRPCPATEGCPEEEPWGEWSPWGPCSASCGGGEQLRHRDCPPPGGCPGLALQSKTCNTHVCREAGCPPGRLYRECQQGEGCPYSCAHLAGRIACFPGGCQEGCHCPTGTLLHHGHCLQECPCVLTAEVLRKLRNSSADLQAAPHLLGTRGPPLALDQELPPGSTIHSACTSCTCLHGRLNCSEPVCPRDGGFSPWGPWSSCSRSCGGLGVMTRRRGCTNPEPARGGRDCAGPRSDSKYCQSPECPAVPTTEPGPGVAGAEEEEGFGPWSPWSPCSKTCTHPERPATKTRERPCVGTAVCSGDGFQEQPCNLPLCSDVPPCQGEDCAGLNCSWAPWGPWTECSRSCGVGRQQRLRAYSPPGAGGRWCPGILSAFVQRRFCSLQACKVDGAWSAWSPWSRCDRTCGGGRAVRTRSCTRPPPKNGGQRCPGERHQLHLCNAQPCGDSCPPGMALVTCANHCPRHCGDLQEGIVCREEEHCEPGCRCPNGTLEQDGGCVPLAHCECTDAQGHGWVPGSTHHDGCNNCTCLEGRLRCTDRLCPPLRCPWSRWSRWSPCSVTCGDGQQTRFRTPTAGSWDEECQGEQMENRGCAAGPCPPLCPQGSWERRLGDMWLQGECQRCTCTPEGTVCEDTTCAGAEHCTWGTWSPCSRSCGTGLASREGSCPCPFPGPPGAVCNASTGDGARAHREVQACYLRPCPAECSWSAWSSWGGCSCSSPLQHRYRHRHGTGLCVGLDVELHPCNTSGCSESSCEPPFEFQPCSPPCARLCSTLQHPELCPAQSHCLPGCFCPQARGAQGGGACVPPEQCDCLHTNESGDLVTLSPGDIILLGCKECVCQDGALQCSSEGCQGLLPLSPWSEWTPCSTCLPLFPSHLGDATPHVSVQHRYRACLDPQSGQPWSGDTAVCSAELQQQRLCPDPDICQELCLWSPWGPWGPCQQPCSGSFRLRHRHLQRLAGSGQCQGAQTQSESCNTAVCPGEDCEKQGRVFATTCANSCPRACADLWQHVECVQGGCKPGCRCPQGQLLQDGLCVPTAQCRCGLSGDNGTQELWPGQEATIECHNCTCENGTMVCPALPCPSYGPWSTWSPCSSSCGSGRTSRHRTCEPNPGGVPCMASGMQETAECSPQPCPAGCQLSPWSPWSPCSSSCGGGRSERSRELLGGEEEPCPIPALRQHRICNVHNCTQECPRSQVHRECANACPHACADLRPQTQCLPQPCQPGCACPPGQVLQDGACVPPEECRCTLDSTMPGVLNLSREEQEQEHAPGSRLQHRCNTCICIRGTFNCSQEECNVDCLWSPWSPWSPCSVTCGMGERLSHRHPLRQRLYGGAECLGPPVRRAACHLPDCACPEGERWQGPEVPPGCEQSCRDILDETPANCTPSPSPGCTCEPGHYRNSSGHCVPSTLCECLHQGQLHQPGSEWQEQCARCRCVDGKANCTDGCTPLSCPEGEVKVREPGRCCPVCRMEWPEEPSSMCRRFTELRNITKGPCSLPNVEVSFCSGRCPSRTAVTPEEPYLQTLCECCSYRLDPGSPVRILSLPCAGGAAEPVVLPIIHSCECSSCQG</sequence>
<organism evidence="21 22">
    <name type="scientific">Gallus gallus</name>
    <name type="common">Chicken</name>
    <dbReference type="NCBI Taxonomy" id="9031"/>
    <lineage>
        <taxon>Eukaryota</taxon>
        <taxon>Metazoa</taxon>
        <taxon>Chordata</taxon>
        <taxon>Craniata</taxon>
        <taxon>Vertebrata</taxon>
        <taxon>Euteleostomi</taxon>
        <taxon>Archelosauria</taxon>
        <taxon>Archosauria</taxon>
        <taxon>Dinosauria</taxon>
        <taxon>Saurischia</taxon>
        <taxon>Theropoda</taxon>
        <taxon>Coelurosauria</taxon>
        <taxon>Aves</taxon>
        <taxon>Neognathae</taxon>
        <taxon>Galloanserae</taxon>
        <taxon>Galliformes</taxon>
        <taxon>Phasianidae</taxon>
        <taxon>Phasianinae</taxon>
        <taxon>Gallus</taxon>
    </lineage>
</organism>
<feature type="disulfide bond" evidence="14">
    <location>
        <begin position="2557"/>
        <end position="2572"/>
    </location>
</feature>
<feature type="disulfide bond" evidence="14">
    <location>
        <begin position="1623"/>
        <end position="1641"/>
    </location>
</feature>
<dbReference type="GO" id="GO:0005201">
    <property type="term" value="F:extracellular matrix structural constituent"/>
    <property type="evidence" value="ECO:0000318"/>
    <property type="project" value="GO_Central"/>
</dbReference>
<evidence type="ECO:0000256" key="8">
    <source>
        <dbReference type="ARBA" id="ARBA00022837"/>
    </source>
</evidence>
<dbReference type="Gene3D" id="2.20.100.10">
    <property type="entry name" value="Thrombospondin type-1 (TSP1) repeat"/>
    <property type="match status" value="24"/>
</dbReference>
<dbReference type="SMART" id="SM00209">
    <property type="entry name" value="TSP1"/>
    <property type="match status" value="27"/>
</dbReference>
<dbReference type="CDD" id="cd00057">
    <property type="entry name" value="FA58C"/>
    <property type="match status" value="1"/>
</dbReference>
<feature type="domain" description="CTCK" evidence="17">
    <location>
        <begin position="5161"/>
        <end position="5248"/>
    </location>
</feature>
<evidence type="ECO:0000259" key="20">
    <source>
        <dbReference type="PROSITE" id="PS51233"/>
    </source>
</evidence>
<dbReference type="Pfam" id="PF00094">
    <property type="entry name" value="VWD"/>
    <property type="match status" value="3"/>
</dbReference>
<dbReference type="PROSITE" id="PS01285">
    <property type="entry name" value="FA58C_1"/>
    <property type="match status" value="1"/>
</dbReference>
<feature type="chain" id="PRO_5036492660" description="SCO-spondin" evidence="16">
    <location>
        <begin position="16"/>
        <end position="5249"/>
    </location>
</feature>
<evidence type="ECO:0000256" key="12">
    <source>
        <dbReference type="ARBA" id="ARBA00045981"/>
    </source>
</evidence>
<reference evidence="21" key="2">
    <citation type="submission" date="2025-08" db="UniProtKB">
        <authorList>
            <consortium name="Ensembl"/>
        </authorList>
    </citation>
    <scope>IDENTIFICATION</scope>
    <source>
        <strain evidence="21">broiler</strain>
    </source>
</reference>
<proteinExistence type="inferred from homology"/>